<dbReference type="PANTHER" id="PTHR42964:SF1">
    <property type="entry name" value="POLYKETIDE BIOSYNTHESIS ENOYL-COA HYDRATASE PKSH-RELATED"/>
    <property type="match status" value="1"/>
</dbReference>
<comment type="similarity">
    <text evidence="1">Belongs to the enoyl-CoA hydratase/isomerase family.</text>
</comment>
<protein>
    <submittedName>
        <fullName evidence="2">Enoyl-CoA hydratase/isomerase family protein</fullName>
    </submittedName>
</protein>
<dbReference type="PANTHER" id="PTHR42964">
    <property type="entry name" value="ENOYL-COA HYDRATASE"/>
    <property type="match status" value="1"/>
</dbReference>
<dbReference type="InterPro" id="IPR029045">
    <property type="entry name" value="ClpP/crotonase-like_dom_sf"/>
</dbReference>
<dbReference type="SUPFAM" id="SSF52096">
    <property type="entry name" value="ClpP/crotonase"/>
    <property type="match status" value="1"/>
</dbReference>
<dbReference type="InterPro" id="IPR001753">
    <property type="entry name" value="Enoyl-CoA_hydra/iso"/>
</dbReference>
<sequence>MTGFRTLRYEAAEGVGRITLDRPERHNAYDRTLVDELHGLWRDLRFDDSVRVIVLTGAGDRAFCTGIDRDEVVPQPGSPFMVDDPSERLGPKAAGLWKPVIAAVNGMACGGAFHLLGECEFIIAAEHATFFDPHVSYGMVAAFEPTHLSQRLPFGELMRMSLTGTAERITARRAYEIGLVSEVVPGAELPDASDRVASLIASYPPAAVQGTVRAVWAARDMSRQQALAMAPSLVSLGSLAKNEQEDLFRSRPGEWRAR</sequence>
<dbReference type="CDD" id="cd06558">
    <property type="entry name" value="crotonase-like"/>
    <property type="match status" value="1"/>
</dbReference>
<dbReference type="Gene3D" id="3.90.226.10">
    <property type="entry name" value="2-enoyl-CoA Hydratase, Chain A, domain 1"/>
    <property type="match status" value="1"/>
</dbReference>
<dbReference type="Proteomes" id="UP001501231">
    <property type="component" value="Unassembled WGS sequence"/>
</dbReference>
<reference evidence="2 3" key="1">
    <citation type="journal article" date="2019" name="Int. J. Syst. Evol. Microbiol.">
        <title>The Global Catalogue of Microorganisms (GCM) 10K type strain sequencing project: providing services to taxonomists for standard genome sequencing and annotation.</title>
        <authorList>
            <consortium name="The Broad Institute Genomics Platform"/>
            <consortium name="The Broad Institute Genome Sequencing Center for Infectious Disease"/>
            <person name="Wu L."/>
            <person name="Ma J."/>
        </authorList>
    </citation>
    <scope>NUCLEOTIDE SEQUENCE [LARGE SCALE GENOMIC DNA]</scope>
    <source>
        <strain evidence="2 3">JCM 3325</strain>
    </source>
</reference>
<dbReference type="EMBL" id="BAAARW010000006">
    <property type="protein sequence ID" value="GAA2410704.1"/>
    <property type="molecule type" value="Genomic_DNA"/>
</dbReference>
<comment type="caution">
    <text evidence="2">The sequence shown here is derived from an EMBL/GenBank/DDBJ whole genome shotgun (WGS) entry which is preliminary data.</text>
</comment>
<evidence type="ECO:0000313" key="2">
    <source>
        <dbReference type="EMBL" id="GAA2410704.1"/>
    </source>
</evidence>
<dbReference type="RefSeq" id="WP_344588355.1">
    <property type="nucleotide sequence ID" value="NZ_BAAARW010000006.1"/>
</dbReference>
<keyword evidence="3" id="KW-1185">Reference proteome</keyword>
<dbReference type="InterPro" id="IPR051683">
    <property type="entry name" value="Enoyl-CoA_Hydratase/Isomerase"/>
</dbReference>
<dbReference type="Pfam" id="PF00378">
    <property type="entry name" value="ECH_1"/>
    <property type="match status" value="1"/>
</dbReference>
<proteinExistence type="inferred from homology"/>
<evidence type="ECO:0000256" key="1">
    <source>
        <dbReference type="ARBA" id="ARBA00005254"/>
    </source>
</evidence>
<name>A0ABN3IQ76_9ACTN</name>
<evidence type="ECO:0000313" key="3">
    <source>
        <dbReference type="Proteomes" id="UP001501231"/>
    </source>
</evidence>
<organism evidence="2 3">
    <name type="scientific">Actinomadura vinacea</name>
    <dbReference type="NCBI Taxonomy" id="115336"/>
    <lineage>
        <taxon>Bacteria</taxon>
        <taxon>Bacillati</taxon>
        <taxon>Actinomycetota</taxon>
        <taxon>Actinomycetes</taxon>
        <taxon>Streptosporangiales</taxon>
        <taxon>Thermomonosporaceae</taxon>
        <taxon>Actinomadura</taxon>
    </lineage>
</organism>
<gene>
    <name evidence="2" type="ORF">GCM10010191_19590</name>
</gene>
<accession>A0ABN3IQ76</accession>